<feature type="region of interest" description="Disordered" evidence="2">
    <location>
        <begin position="76"/>
        <end position="102"/>
    </location>
</feature>
<keyword evidence="4" id="KW-1185">Reference proteome</keyword>
<dbReference type="Gene3D" id="3.30.60.190">
    <property type="match status" value="1"/>
</dbReference>
<evidence type="ECO:0000313" key="4">
    <source>
        <dbReference type="Proteomes" id="UP000887569"/>
    </source>
</evidence>
<dbReference type="PANTHER" id="PTHR15555">
    <property type="entry name" value="ZINC FINGER HIT DOMAIN CONTAINING PROTEIN 2 PROTEIN FON -RELATED"/>
    <property type="match status" value="1"/>
</dbReference>
<dbReference type="PANTHER" id="PTHR15555:SF0">
    <property type="entry name" value="ZINC FINGER HIT DOMAIN-CONTAINING PROTEIN 2"/>
    <property type="match status" value="1"/>
</dbReference>
<evidence type="ECO:0000256" key="1">
    <source>
        <dbReference type="PROSITE-ProRule" id="PRU00453"/>
    </source>
</evidence>
<dbReference type="InterPro" id="IPR007529">
    <property type="entry name" value="Znf_HIT"/>
</dbReference>
<feature type="domain" description="HIT-type" evidence="3">
    <location>
        <begin position="8"/>
        <end position="42"/>
    </location>
</feature>
<feature type="compositionally biased region" description="Acidic residues" evidence="2">
    <location>
        <begin position="88"/>
        <end position="102"/>
    </location>
</feature>
<keyword evidence="1" id="KW-0479">Metal-binding</keyword>
<dbReference type="Proteomes" id="UP000887569">
    <property type="component" value="Unplaced"/>
</dbReference>
<name>A0A915BID5_PARUN</name>
<evidence type="ECO:0000259" key="3">
    <source>
        <dbReference type="PROSITE" id="PS51083"/>
    </source>
</evidence>
<evidence type="ECO:0000313" key="5">
    <source>
        <dbReference type="WBParaSite" id="PgR042_g004_t02"/>
    </source>
</evidence>
<evidence type="ECO:0000256" key="2">
    <source>
        <dbReference type="SAM" id="MobiDB-lite"/>
    </source>
</evidence>
<accession>A0A915BID5</accession>
<protein>
    <submittedName>
        <fullName evidence="5">HIT-type domain-containing protein</fullName>
    </submittedName>
</protein>
<organism evidence="4 5">
    <name type="scientific">Parascaris univalens</name>
    <name type="common">Nematode worm</name>
    <dbReference type="NCBI Taxonomy" id="6257"/>
    <lineage>
        <taxon>Eukaryota</taxon>
        <taxon>Metazoa</taxon>
        <taxon>Ecdysozoa</taxon>
        <taxon>Nematoda</taxon>
        <taxon>Chromadorea</taxon>
        <taxon>Rhabditida</taxon>
        <taxon>Spirurina</taxon>
        <taxon>Ascaridomorpha</taxon>
        <taxon>Ascaridoidea</taxon>
        <taxon>Ascarididae</taxon>
        <taxon>Parascaris</taxon>
    </lineage>
</organism>
<dbReference type="AlphaFoldDB" id="A0A915BID5"/>
<proteinExistence type="predicted"/>
<sequence>MVGTRSQCTFCSQLKTDLYLCPRCEQNYCSSRCYRSEKHHECWEDFCRRHVEEDLKGRGHDRDSSFTSRPLAFEQFMDPDSGQNAEVGSEENAEPVDSDDEEVDYLEKVTETTLAEFESTDESEVERRLATMGIGTEPEQLYAVLNDSEKVAFARLADRICSTEFGYESSVFRSKPNVDK</sequence>
<dbReference type="WBParaSite" id="PgR042_g004_t02">
    <property type="protein sequence ID" value="PgR042_g004_t02"/>
    <property type="gene ID" value="PgR042_g004"/>
</dbReference>
<keyword evidence="1" id="KW-0862">Zinc</keyword>
<dbReference type="GO" id="GO:0008270">
    <property type="term" value="F:zinc ion binding"/>
    <property type="evidence" value="ECO:0007669"/>
    <property type="project" value="UniProtKB-UniRule"/>
</dbReference>
<dbReference type="SUPFAM" id="SSF144232">
    <property type="entry name" value="HIT/MYND zinc finger-like"/>
    <property type="match status" value="1"/>
</dbReference>
<reference evidence="5" key="1">
    <citation type="submission" date="2022-11" db="UniProtKB">
        <authorList>
            <consortium name="WormBaseParasite"/>
        </authorList>
    </citation>
    <scope>IDENTIFICATION</scope>
</reference>
<keyword evidence="1" id="KW-0863">Zinc-finger</keyword>
<dbReference type="PROSITE" id="PS51083">
    <property type="entry name" value="ZF_HIT"/>
    <property type="match status" value="1"/>
</dbReference>
<dbReference type="InterPro" id="IPR039646">
    <property type="entry name" value="ZNHIT2"/>
</dbReference>